<dbReference type="Proteomes" id="UP001054837">
    <property type="component" value="Unassembled WGS sequence"/>
</dbReference>
<name>A0AAV4PDL6_9ARAC</name>
<organism evidence="2 3">
    <name type="scientific">Caerostris darwini</name>
    <dbReference type="NCBI Taxonomy" id="1538125"/>
    <lineage>
        <taxon>Eukaryota</taxon>
        <taxon>Metazoa</taxon>
        <taxon>Ecdysozoa</taxon>
        <taxon>Arthropoda</taxon>
        <taxon>Chelicerata</taxon>
        <taxon>Arachnida</taxon>
        <taxon>Araneae</taxon>
        <taxon>Araneomorphae</taxon>
        <taxon>Entelegynae</taxon>
        <taxon>Araneoidea</taxon>
        <taxon>Araneidae</taxon>
        <taxon>Caerostris</taxon>
    </lineage>
</organism>
<accession>A0AAV4PDL6</accession>
<evidence type="ECO:0000259" key="1">
    <source>
        <dbReference type="SMART" id="SM01126"/>
    </source>
</evidence>
<dbReference type="SMART" id="SM01126">
    <property type="entry name" value="DDE_Tnp_IS1595"/>
    <property type="match status" value="1"/>
</dbReference>
<proteinExistence type="predicted"/>
<dbReference type="PANTHER" id="PTHR47163">
    <property type="entry name" value="DDE_TNP_IS1595 DOMAIN-CONTAINING PROTEIN"/>
    <property type="match status" value="1"/>
</dbReference>
<dbReference type="InterPro" id="IPR024445">
    <property type="entry name" value="Tnp_ISXO2-like"/>
</dbReference>
<dbReference type="InterPro" id="IPR053164">
    <property type="entry name" value="IS1016-like_transposase"/>
</dbReference>
<comment type="caution">
    <text evidence="2">The sequence shown here is derived from an EMBL/GenBank/DDBJ whole genome shotgun (WGS) entry which is preliminary data.</text>
</comment>
<keyword evidence="3" id="KW-1185">Reference proteome</keyword>
<gene>
    <name evidence="2" type="primary">AVEN_117303_1</name>
    <name evidence="2" type="ORF">CDAR_178671</name>
</gene>
<evidence type="ECO:0000313" key="2">
    <source>
        <dbReference type="EMBL" id="GIX95128.1"/>
    </source>
</evidence>
<dbReference type="PANTHER" id="PTHR47163:SF2">
    <property type="entry name" value="SI:DKEY-17M8.2"/>
    <property type="match status" value="1"/>
</dbReference>
<feature type="domain" description="ISXO2-like transposase" evidence="1">
    <location>
        <begin position="43"/>
        <end position="152"/>
    </location>
</feature>
<dbReference type="Pfam" id="PF12762">
    <property type="entry name" value="DDE_Tnp_IS1595"/>
    <property type="match status" value="1"/>
</dbReference>
<dbReference type="AlphaFoldDB" id="A0AAV4PDL6"/>
<reference evidence="2 3" key="1">
    <citation type="submission" date="2021-06" db="EMBL/GenBank/DDBJ databases">
        <title>Caerostris darwini draft genome.</title>
        <authorList>
            <person name="Kono N."/>
            <person name="Arakawa K."/>
        </authorList>
    </citation>
    <scope>NUCLEOTIDE SEQUENCE [LARGE SCALE GENOMIC DNA]</scope>
</reference>
<protein>
    <submittedName>
        <fullName evidence="2">DDE_Tnp_IS1595 domain-containing protein</fullName>
    </submittedName>
</protein>
<sequence length="173" mass="20102">MAHLFPRHHYPLLTVQESYLTMFSDEMARLFPRHHYPLLTVVYLKSISCGRVLPEQWVFGGICRETKDSFVFTVLNSTGSTFLNKIIENIEDGSTIYSDSWKGYQTNRIEIEGFIHAEVNHKYNFIDPDTGIHTQTVERMWGSAKWRNKRQRGTATSFGILFIRVHTASGERK</sequence>
<dbReference type="EMBL" id="BPLQ01002703">
    <property type="protein sequence ID" value="GIX95128.1"/>
    <property type="molecule type" value="Genomic_DNA"/>
</dbReference>
<evidence type="ECO:0000313" key="3">
    <source>
        <dbReference type="Proteomes" id="UP001054837"/>
    </source>
</evidence>